<evidence type="ECO:0000313" key="2">
    <source>
        <dbReference type="Proteomes" id="UP001381693"/>
    </source>
</evidence>
<gene>
    <name evidence="1" type="ORF">SK128_012360</name>
</gene>
<organism evidence="1 2">
    <name type="scientific">Halocaridina rubra</name>
    <name type="common">Hawaiian red shrimp</name>
    <dbReference type="NCBI Taxonomy" id="373956"/>
    <lineage>
        <taxon>Eukaryota</taxon>
        <taxon>Metazoa</taxon>
        <taxon>Ecdysozoa</taxon>
        <taxon>Arthropoda</taxon>
        <taxon>Crustacea</taxon>
        <taxon>Multicrustacea</taxon>
        <taxon>Malacostraca</taxon>
        <taxon>Eumalacostraca</taxon>
        <taxon>Eucarida</taxon>
        <taxon>Decapoda</taxon>
        <taxon>Pleocyemata</taxon>
        <taxon>Caridea</taxon>
        <taxon>Atyoidea</taxon>
        <taxon>Atyidae</taxon>
        <taxon>Halocaridina</taxon>
    </lineage>
</organism>
<dbReference type="AlphaFoldDB" id="A0AAN9AF39"/>
<comment type="caution">
    <text evidence="1">The sequence shown here is derived from an EMBL/GenBank/DDBJ whole genome shotgun (WGS) entry which is preliminary data.</text>
</comment>
<name>A0AAN9AF39_HALRR</name>
<reference evidence="1 2" key="1">
    <citation type="submission" date="2023-11" db="EMBL/GenBank/DDBJ databases">
        <title>Halocaridina rubra genome assembly.</title>
        <authorList>
            <person name="Smith C."/>
        </authorList>
    </citation>
    <scope>NUCLEOTIDE SEQUENCE [LARGE SCALE GENOMIC DNA]</scope>
    <source>
        <strain evidence="1">EP-1</strain>
        <tissue evidence="1">Whole</tissue>
    </source>
</reference>
<sequence>MRLIKEIGNPSLGGTWGIALFKLSPPQVTQDNLNKLEEESYVPRDILRRFLKVRGYVGCGHFGPTLPLGLLIVCRVQ</sequence>
<proteinExistence type="predicted"/>
<dbReference type="Proteomes" id="UP001381693">
    <property type="component" value="Unassembled WGS sequence"/>
</dbReference>
<protein>
    <submittedName>
        <fullName evidence="1">Uncharacterized protein</fullName>
    </submittedName>
</protein>
<dbReference type="EMBL" id="JAXCGZ010003946">
    <property type="protein sequence ID" value="KAK7082612.1"/>
    <property type="molecule type" value="Genomic_DNA"/>
</dbReference>
<evidence type="ECO:0000313" key="1">
    <source>
        <dbReference type="EMBL" id="KAK7082612.1"/>
    </source>
</evidence>
<keyword evidence="2" id="KW-1185">Reference proteome</keyword>
<accession>A0AAN9AF39</accession>